<name>A0AA41ZJ61_9GAMM</name>
<dbReference type="EMBL" id="JAPIVE010000001">
    <property type="protein sequence ID" value="MCX2522731.1"/>
    <property type="molecule type" value="Genomic_DNA"/>
</dbReference>
<evidence type="ECO:0000259" key="8">
    <source>
        <dbReference type="Pfam" id="PF13742"/>
    </source>
</evidence>
<comment type="function">
    <text evidence="5">Bidirectionally degrades single-stranded DNA into large acid-insoluble oligonucleotides, which are then degraded further into small acid-soluble oligonucleotides.</text>
</comment>
<feature type="domain" description="OB-fold nucleic acid binding" evidence="8">
    <location>
        <begin position="12"/>
        <end position="104"/>
    </location>
</feature>
<evidence type="ECO:0000256" key="2">
    <source>
        <dbReference type="ARBA" id="ARBA00022722"/>
    </source>
</evidence>
<keyword evidence="10" id="KW-1185">Reference proteome</keyword>
<organism evidence="9 10">
    <name type="scientific">Larsenimonas rhizosphaerae</name>
    <dbReference type="NCBI Taxonomy" id="2944682"/>
    <lineage>
        <taxon>Bacteria</taxon>
        <taxon>Pseudomonadati</taxon>
        <taxon>Pseudomonadota</taxon>
        <taxon>Gammaproteobacteria</taxon>
        <taxon>Oceanospirillales</taxon>
        <taxon>Halomonadaceae</taxon>
        <taxon>Larsenimonas</taxon>
    </lineage>
</organism>
<keyword evidence="2 5" id="KW-0540">Nuclease</keyword>
<dbReference type="InterPro" id="IPR025824">
    <property type="entry name" value="OB-fold_nuc-bd_dom"/>
</dbReference>
<comment type="similarity">
    <text evidence="5 6">Belongs to the XseA family.</text>
</comment>
<evidence type="ECO:0000313" key="9">
    <source>
        <dbReference type="EMBL" id="MCX2522731.1"/>
    </source>
</evidence>
<keyword evidence="3 5" id="KW-0378">Hydrolase</keyword>
<gene>
    <name evidence="5 9" type="primary">xseA</name>
    <name evidence="9" type="ORF">OQ287_00565</name>
</gene>
<dbReference type="HAMAP" id="MF_00378">
    <property type="entry name" value="Exonuc_7_L"/>
    <property type="match status" value="1"/>
</dbReference>
<dbReference type="PANTHER" id="PTHR30008">
    <property type="entry name" value="EXODEOXYRIBONUCLEASE 7 LARGE SUBUNIT"/>
    <property type="match status" value="1"/>
</dbReference>
<evidence type="ECO:0000313" key="10">
    <source>
        <dbReference type="Proteomes" id="UP001165678"/>
    </source>
</evidence>
<dbReference type="NCBIfam" id="TIGR00237">
    <property type="entry name" value="xseA"/>
    <property type="match status" value="1"/>
</dbReference>
<dbReference type="Proteomes" id="UP001165678">
    <property type="component" value="Unassembled WGS sequence"/>
</dbReference>
<feature type="domain" description="Exonuclease VII large subunit C-terminal" evidence="7">
    <location>
        <begin position="131"/>
        <end position="438"/>
    </location>
</feature>
<comment type="subcellular location">
    <subcellularLocation>
        <location evidence="5 6">Cytoplasm</location>
    </subcellularLocation>
</comment>
<evidence type="ECO:0000256" key="1">
    <source>
        <dbReference type="ARBA" id="ARBA00022490"/>
    </source>
</evidence>
<dbReference type="GO" id="GO:0009318">
    <property type="term" value="C:exodeoxyribonuclease VII complex"/>
    <property type="evidence" value="ECO:0007669"/>
    <property type="project" value="UniProtKB-UniRule"/>
</dbReference>
<dbReference type="GO" id="GO:0005737">
    <property type="term" value="C:cytoplasm"/>
    <property type="evidence" value="ECO:0007669"/>
    <property type="project" value="UniProtKB-SubCell"/>
</dbReference>
<protein>
    <recommendedName>
        <fullName evidence="5">Exodeoxyribonuclease 7 large subunit</fullName>
        <ecNumber evidence="5">3.1.11.6</ecNumber>
    </recommendedName>
    <alternativeName>
        <fullName evidence="5">Exodeoxyribonuclease VII large subunit</fullName>
        <shortName evidence="5">Exonuclease VII large subunit</shortName>
    </alternativeName>
</protein>
<evidence type="ECO:0000256" key="3">
    <source>
        <dbReference type="ARBA" id="ARBA00022801"/>
    </source>
</evidence>
<dbReference type="GO" id="GO:0003676">
    <property type="term" value="F:nucleic acid binding"/>
    <property type="evidence" value="ECO:0007669"/>
    <property type="project" value="InterPro"/>
</dbReference>
<dbReference type="EC" id="3.1.11.6" evidence="5"/>
<keyword evidence="4 5" id="KW-0269">Exonuclease</keyword>
<dbReference type="CDD" id="cd04489">
    <property type="entry name" value="ExoVII_LU_OBF"/>
    <property type="match status" value="1"/>
</dbReference>
<comment type="caution">
    <text evidence="9">The sequence shown here is derived from an EMBL/GenBank/DDBJ whole genome shotgun (WGS) entry which is preliminary data.</text>
</comment>
<comment type="catalytic activity">
    <reaction evidence="5 6">
        <text>Exonucleolytic cleavage in either 5'- to 3'- or 3'- to 5'-direction to yield nucleoside 5'-phosphates.</text>
        <dbReference type="EC" id="3.1.11.6"/>
    </reaction>
</comment>
<dbReference type="InterPro" id="IPR003753">
    <property type="entry name" value="Exonuc_VII_L"/>
</dbReference>
<comment type="subunit">
    <text evidence="5">Heterooligomer composed of large and small subunits.</text>
</comment>
<evidence type="ECO:0000259" key="7">
    <source>
        <dbReference type="Pfam" id="PF02601"/>
    </source>
</evidence>
<dbReference type="Pfam" id="PF13742">
    <property type="entry name" value="tRNA_anti_2"/>
    <property type="match status" value="1"/>
</dbReference>
<evidence type="ECO:0000256" key="6">
    <source>
        <dbReference type="RuleBase" id="RU004355"/>
    </source>
</evidence>
<proteinExistence type="inferred from homology"/>
<dbReference type="GO" id="GO:0008855">
    <property type="term" value="F:exodeoxyribonuclease VII activity"/>
    <property type="evidence" value="ECO:0007669"/>
    <property type="project" value="UniProtKB-UniRule"/>
</dbReference>
<dbReference type="InterPro" id="IPR020579">
    <property type="entry name" value="Exonuc_VII_lsu_C"/>
</dbReference>
<reference evidence="9" key="1">
    <citation type="submission" date="2022-11" db="EMBL/GenBank/DDBJ databases">
        <title>Larsenimonas rhizosphaerae sp. nov., isolated from a tidal mudflat.</title>
        <authorList>
            <person name="Lee S.D."/>
            <person name="Kim I.S."/>
        </authorList>
    </citation>
    <scope>NUCLEOTIDE SEQUENCE</scope>
    <source>
        <strain evidence="9">GH2-1</strain>
    </source>
</reference>
<dbReference type="PANTHER" id="PTHR30008:SF0">
    <property type="entry name" value="EXODEOXYRIBONUCLEASE 7 LARGE SUBUNIT"/>
    <property type="match status" value="1"/>
</dbReference>
<accession>A0AA41ZJ61</accession>
<keyword evidence="1 5" id="KW-0963">Cytoplasm</keyword>
<sequence length="446" mass="49346">MPLATDPVTPALSVRDLNRQARQLLDRHFDLVWVEGELSNVSRPASGHVYFTLKDDHTQVRCALFRNRAAFVRAPMTHGDAVRVQARVSLFEPRGDYQLIVEAVQRAGEGALLAALEALKQKLRDEGVFDNARPLPCPPAHLGIITSATGAALQDVLAVLRARWPFTPVSVFPVPVQGQDAAPAMIRALSLAARDGRCDALLLTRGGGSLEDLWAFNDEQLARAIHASPVPVMSAVGHEVDTTLADFAADARAPTPSAAAEQLTPDAAAIRQQLAALARRLVRAMEHTLNEYGQRLDRARLGLRHPGDRLAQDRRQLSQLEARMQRAIHQQQRDARRTLDTLDTRLTRQPPSRQLEQARALTQRLSGALHEAMNRTLQQETTRLDVAARQLNAVSPLATLSRGYAITENEQGHIIRQAQETTPGEMITVRLGEGRLRAEVKRRYKR</sequence>
<dbReference type="Pfam" id="PF02601">
    <property type="entry name" value="Exonuc_VII_L"/>
    <property type="match status" value="1"/>
</dbReference>
<evidence type="ECO:0000256" key="4">
    <source>
        <dbReference type="ARBA" id="ARBA00022839"/>
    </source>
</evidence>
<evidence type="ECO:0000256" key="5">
    <source>
        <dbReference type="HAMAP-Rule" id="MF_00378"/>
    </source>
</evidence>
<dbReference type="AlphaFoldDB" id="A0AA41ZJ61"/>
<dbReference type="RefSeq" id="WP_265895218.1">
    <property type="nucleotide sequence ID" value="NZ_JAPIVE010000001.1"/>
</dbReference>
<dbReference type="GO" id="GO:0006308">
    <property type="term" value="P:DNA catabolic process"/>
    <property type="evidence" value="ECO:0007669"/>
    <property type="project" value="UniProtKB-UniRule"/>
</dbReference>